<dbReference type="PANTHER" id="PTHR24156:SF3">
    <property type="entry name" value="ANKYRIN REPEAT DOMAIN-CONTAINING PROTEIN 34C-LIKE"/>
    <property type="match status" value="1"/>
</dbReference>
<protein>
    <submittedName>
        <fullName evidence="4">Uncharacterized protein</fullName>
    </submittedName>
</protein>
<keyword evidence="2" id="KW-0677">Repeat</keyword>
<dbReference type="OrthoDB" id="10071127at2759"/>
<evidence type="ECO:0000313" key="4">
    <source>
        <dbReference type="EMBL" id="VDI29700.1"/>
    </source>
</evidence>
<evidence type="ECO:0000256" key="2">
    <source>
        <dbReference type="ARBA" id="ARBA00022737"/>
    </source>
</evidence>
<name>A0A8B6E761_MYTGA</name>
<comment type="caution">
    <text evidence="4">The sequence shown here is derived from an EMBL/GenBank/DDBJ whole genome shotgun (WGS) entry which is preliminary data.</text>
</comment>
<dbReference type="Proteomes" id="UP000596742">
    <property type="component" value="Unassembled WGS sequence"/>
</dbReference>
<dbReference type="InterPro" id="IPR042637">
    <property type="entry name" value="AN34A/B/C"/>
</dbReference>
<dbReference type="AlphaFoldDB" id="A0A8B6E761"/>
<dbReference type="SMART" id="SM00248">
    <property type="entry name" value="ANK"/>
    <property type="match status" value="2"/>
</dbReference>
<evidence type="ECO:0000256" key="3">
    <source>
        <dbReference type="ARBA" id="ARBA00023043"/>
    </source>
</evidence>
<proteinExistence type="inferred from homology"/>
<dbReference type="Gene3D" id="1.25.40.20">
    <property type="entry name" value="Ankyrin repeat-containing domain"/>
    <property type="match status" value="1"/>
</dbReference>
<dbReference type="EMBL" id="UYJE01004612">
    <property type="protein sequence ID" value="VDI29700.1"/>
    <property type="molecule type" value="Genomic_DNA"/>
</dbReference>
<dbReference type="InterPro" id="IPR002110">
    <property type="entry name" value="Ankyrin_rpt"/>
</dbReference>
<organism evidence="4 5">
    <name type="scientific">Mytilus galloprovincialis</name>
    <name type="common">Mediterranean mussel</name>
    <dbReference type="NCBI Taxonomy" id="29158"/>
    <lineage>
        <taxon>Eukaryota</taxon>
        <taxon>Metazoa</taxon>
        <taxon>Spiralia</taxon>
        <taxon>Lophotrochozoa</taxon>
        <taxon>Mollusca</taxon>
        <taxon>Bivalvia</taxon>
        <taxon>Autobranchia</taxon>
        <taxon>Pteriomorphia</taxon>
        <taxon>Mytilida</taxon>
        <taxon>Mytiloidea</taxon>
        <taxon>Mytilidae</taxon>
        <taxon>Mytilinae</taxon>
        <taxon>Mytilus</taxon>
    </lineage>
</organism>
<evidence type="ECO:0000256" key="1">
    <source>
        <dbReference type="ARBA" id="ARBA00010029"/>
    </source>
</evidence>
<dbReference type="InterPro" id="IPR036770">
    <property type="entry name" value="Ankyrin_rpt-contain_sf"/>
</dbReference>
<sequence length="144" mass="16825">MEDMLMSALQSRKYKLSKILIQGGHDVNFRTTSGISPLMIACKLQVNYEEVYEKLKIISYLIEHNANVYATDNEGRTALMYAFYSGCKNTVRWLKKYGLHETVDMLMQKRRKSEINIWASFDLDKRVSDNKHWSVFLKCLSSKL</sequence>
<accession>A0A8B6E761</accession>
<keyword evidence="3" id="KW-0040">ANK repeat</keyword>
<dbReference type="Pfam" id="PF12796">
    <property type="entry name" value="Ank_2"/>
    <property type="match status" value="1"/>
</dbReference>
<evidence type="ECO:0000313" key="5">
    <source>
        <dbReference type="Proteomes" id="UP000596742"/>
    </source>
</evidence>
<gene>
    <name evidence="4" type="ORF">MGAL_10B020112</name>
</gene>
<dbReference type="PANTHER" id="PTHR24156">
    <property type="entry name" value="ANK_REP_REGION DOMAIN-CONTAINING PROTEIN"/>
    <property type="match status" value="1"/>
</dbReference>
<dbReference type="SUPFAM" id="SSF48403">
    <property type="entry name" value="Ankyrin repeat"/>
    <property type="match status" value="1"/>
</dbReference>
<reference evidence="4" key="1">
    <citation type="submission" date="2018-11" db="EMBL/GenBank/DDBJ databases">
        <authorList>
            <person name="Alioto T."/>
            <person name="Alioto T."/>
        </authorList>
    </citation>
    <scope>NUCLEOTIDE SEQUENCE</scope>
</reference>
<keyword evidence="5" id="KW-1185">Reference proteome</keyword>
<comment type="similarity">
    <text evidence="1">Belongs to the ANKRD34 family.</text>
</comment>